<dbReference type="AlphaFoldDB" id="A0A7T2S275"/>
<dbReference type="SUPFAM" id="SSF53756">
    <property type="entry name" value="UDP-Glycosyltransferase/glycogen phosphorylase"/>
    <property type="match status" value="1"/>
</dbReference>
<dbReference type="Proteomes" id="UP000594778">
    <property type="component" value="Chromosome"/>
</dbReference>
<accession>A0A7T2S275</accession>
<sequence>MNMFEDIEIAIVAPFPSRKRVKEGWMSRIGTVDEIIKQRARLYIHISQNNSSEASFSKVEENAWEICISPGSPDYKGVLDSIYESVNTVYIHTIHLAEFIVPWLDSGKCIVDFHGIVPEEEVMLGRPELVEKYEAIEQEVLRKAKACVMVTRAMQKHYREKYPLINPKVIVLPIVEEMHFPANVGDPKGESELPVRVVYAGGIQVWQNVDAMLELAAVAHGVADFQFLSQDWKAIEKDAKKKPLPRKPKFKFCPKENLVQEYMNHDFGLVLRDDSAVNRVACPTKLYEYMEIGLIPIVRSPMLGDFLELGYAYVTENEFEAGFFPDRVSRGMMQKKNKQVVRAMREMFLAGASDLRSRLDA</sequence>
<protein>
    <recommendedName>
        <fullName evidence="3">Glycosyltransferase</fullName>
    </recommendedName>
</protein>
<dbReference type="RefSeq" id="WP_197955118.1">
    <property type="nucleotide sequence ID" value="NZ_CP065668.1"/>
</dbReference>
<organism evidence="1 2">
    <name type="scientific">Delftia acidovorans</name>
    <name type="common">Pseudomonas acidovorans</name>
    <name type="synonym">Comamonas acidovorans</name>
    <dbReference type="NCBI Taxonomy" id="80866"/>
    <lineage>
        <taxon>Bacteria</taxon>
        <taxon>Pseudomonadati</taxon>
        <taxon>Pseudomonadota</taxon>
        <taxon>Betaproteobacteria</taxon>
        <taxon>Burkholderiales</taxon>
        <taxon>Comamonadaceae</taxon>
        <taxon>Delftia</taxon>
    </lineage>
</organism>
<evidence type="ECO:0000313" key="1">
    <source>
        <dbReference type="EMBL" id="QPS07606.1"/>
    </source>
</evidence>
<evidence type="ECO:0000313" key="2">
    <source>
        <dbReference type="Proteomes" id="UP000594778"/>
    </source>
</evidence>
<proteinExistence type="predicted"/>
<dbReference type="EMBL" id="CP065668">
    <property type="protein sequence ID" value="QPS07606.1"/>
    <property type="molecule type" value="Genomic_DNA"/>
</dbReference>
<name>A0A7T2S275_DELAC</name>
<gene>
    <name evidence="1" type="ORF">I6G66_25550</name>
</gene>
<dbReference type="Gene3D" id="3.40.50.2000">
    <property type="entry name" value="Glycogen Phosphorylase B"/>
    <property type="match status" value="1"/>
</dbReference>
<reference evidence="1 2" key="1">
    <citation type="submission" date="2020-12" db="EMBL/GenBank/DDBJ databases">
        <title>FDA dAtabase for Regulatory Grade micrObial Sequences (FDA-ARGOS): Supporting development and validation of Infectious Disease Dx tests.</title>
        <authorList>
            <person name="Sproer C."/>
            <person name="Gronow S."/>
            <person name="Severitt S."/>
            <person name="Schroder I."/>
            <person name="Tallon L."/>
            <person name="Sadzewicz L."/>
            <person name="Zhao X."/>
            <person name="Boylan J."/>
            <person name="Ott S."/>
            <person name="Bowen H."/>
            <person name="Vavikolanu K."/>
            <person name="Mehta A."/>
            <person name="Aluvathingal J."/>
            <person name="Nadendla S."/>
            <person name="Lowell S."/>
            <person name="Myers T."/>
            <person name="Yan Y."/>
            <person name="Sichtig H."/>
        </authorList>
    </citation>
    <scope>NUCLEOTIDE SEQUENCE [LARGE SCALE GENOMIC DNA]</scope>
    <source>
        <strain evidence="1 2">FDAARGOS_909</strain>
    </source>
</reference>
<evidence type="ECO:0008006" key="3">
    <source>
        <dbReference type="Google" id="ProtNLM"/>
    </source>
</evidence>